<evidence type="ECO:0000256" key="3">
    <source>
        <dbReference type="ARBA" id="ARBA00022475"/>
    </source>
</evidence>
<evidence type="ECO:0000256" key="5">
    <source>
        <dbReference type="ARBA" id="ARBA00022989"/>
    </source>
</evidence>
<keyword evidence="4 8" id="KW-0812">Transmembrane</keyword>
<keyword evidence="3" id="KW-1003">Cell membrane</keyword>
<reference evidence="11" key="1">
    <citation type="submission" date="2022-11" db="UniProtKB">
        <authorList>
            <consortium name="WormBaseParasite"/>
        </authorList>
    </citation>
    <scope>IDENTIFICATION</scope>
</reference>
<dbReference type="Proteomes" id="UP000887565">
    <property type="component" value="Unplaced"/>
</dbReference>
<dbReference type="PANTHER" id="PTHR10796:SF92">
    <property type="entry name" value="PATCHED-RELATED, ISOFORM A"/>
    <property type="match status" value="1"/>
</dbReference>
<name>A0A915IPE5_ROMCU</name>
<keyword evidence="9" id="KW-0732">Signal</keyword>
<feature type="transmembrane region" description="Helical" evidence="8">
    <location>
        <begin position="383"/>
        <end position="406"/>
    </location>
</feature>
<feature type="transmembrane region" description="Helical" evidence="8">
    <location>
        <begin position="412"/>
        <end position="434"/>
    </location>
</feature>
<dbReference type="InterPro" id="IPR051697">
    <property type="entry name" value="Patched_domain-protein"/>
</dbReference>
<dbReference type="PANTHER" id="PTHR10796">
    <property type="entry name" value="PATCHED-RELATED"/>
    <property type="match status" value="1"/>
</dbReference>
<dbReference type="Gene3D" id="1.20.1640.10">
    <property type="entry name" value="Multidrug efflux transporter AcrB transmembrane domain"/>
    <property type="match status" value="1"/>
</dbReference>
<keyword evidence="10" id="KW-1185">Reference proteome</keyword>
<evidence type="ECO:0000256" key="4">
    <source>
        <dbReference type="ARBA" id="ARBA00022692"/>
    </source>
</evidence>
<evidence type="ECO:0000256" key="7">
    <source>
        <dbReference type="ARBA" id="ARBA00023180"/>
    </source>
</evidence>
<evidence type="ECO:0000256" key="8">
    <source>
        <dbReference type="SAM" id="Phobius"/>
    </source>
</evidence>
<dbReference type="AlphaFoldDB" id="A0A915IPE5"/>
<dbReference type="GO" id="GO:0030659">
    <property type="term" value="C:cytoplasmic vesicle membrane"/>
    <property type="evidence" value="ECO:0007669"/>
    <property type="project" value="TreeGrafter"/>
</dbReference>
<evidence type="ECO:0000256" key="1">
    <source>
        <dbReference type="ARBA" id="ARBA00004651"/>
    </source>
</evidence>
<dbReference type="FunFam" id="1.20.1640.10:FF:000013">
    <property type="entry name" value="PaTched Related family"/>
    <property type="match status" value="1"/>
</dbReference>
<feature type="signal peptide" evidence="9">
    <location>
        <begin position="1"/>
        <end position="25"/>
    </location>
</feature>
<dbReference type="WBParaSite" id="nRc.2.0.1.t15857-RA">
    <property type="protein sequence ID" value="nRc.2.0.1.t15857-RA"/>
    <property type="gene ID" value="nRc.2.0.1.g15857"/>
</dbReference>
<dbReference type="GO" id="GO:0018996">
    <property type="term" value="P:molting cycle, collagen and cuticulin-based cuticle"/>
    <property type="evidence" value="ECO:0007669"/>
    <property type="project" value="TreeGrafter"/>
</dbReference>
<feature type="transmembrane region" description="Helical" evidence="8">
    <location>
        <begin position="314"/>
        <end position="333"/>
    </location>
</feature>
<keyword evidence="7" id="KW-0325">Glycoprotein</keyword>
<organism evidence="10 11">
    <name type="scientific">Romanomermis culicivorax</name>
    <name type="common">Nematode worm</name>
    <dbReference type="NCBI Taxonomy" id="13658"/>
    <lineage>
        <taxon>Eukaryota</taxon>
        <taxon>Metazoa</taxon>
        <taxon>Ecdysozoa</taxon>
        <taxon>Nematoda</taxon>
        <taxon>Enoplea</taxon>
        <taxon>Dorylaimia</taxon>
        <taxon>Mermithida</taxon>
        <taxon>Mermithoidea</taxon>
        <taxon>Mermithidae</taxon>
        <taxon>Romanomermis</taxon>
    </lineage>
</organism>
<dbReference type="SUPFAM" id="SSF82866">
    <property type="entry name" value="Multidrug efflux transporter AcrB transmembrane domain"/>
    <property type="match status" value="1"/>
</dbReference>
<dbReference type="OMA" id="WNICAAR"/>
<keyword evidence="6 8" id="KW-0472">Membrane</keyword>
<evidence type="ECO:0000313" key="10">
    <source>
        <dbReference type="Proteomes" id="UP000887565"/>
    </source>
</evidence>
<dbReference type="GO" id="GO:0005886">
    <property type="term" value="C:plasma membrane"/>
    <property type="evidence" value="ECO:0007669"/>
    <property type="project" value="UniProtKB-SubCell"/>
</dbReference>
<evidence type="ECO:0000256" key="6">
    <source>
        <dbReference type="ARBA" id="ARBA00023136"/>
    </source>
</evidence>
<feature type="transmembrane region" description="Helical" evidence="8">
    <location>
        <begin position="288"/>
        <end position="307"/>
    </location>
</feature>
<comment type="subcellular location">
    <subcellularLocation>
        <location evidence="1">Cell membrane</location>
        <topology evidence="1">Multi-pass membrane protein</topology>
    </subcellularLocation>
</comment>
<protein>
    <submittedName>
        <fullName evidence="11">Uncharacterized protein</fullName>
    </submittedName>
</protein>
<accession>A0A915IPE5</accession>
<sequence>MSVAIAVSLLFLLQMTFLPAIMVLGGYRERQRMNSCLCCVQAPESKNLDKRPVTRMTFSVMSMSNVSTPYIDLWNICAARLAILLHKNWFRILLALFMIGYWTTSLLGCTKLTLGLTPEKFFLPTSILNRYFRLDNGGLHQALTIYVFVSRAPNFMNAVETRKFLQLAETFENLPFSMGNQTTMLFYRPYAKYLSDFLDFDPIGPEFYDNLPFYLSSSSGSRWLPYLPGYNGTRDAAKSWSSRSEFTNIWRSIADNYSEFNVSLWDDEDENYISDQLDSIPGNTVQDVGITAACMGLVCILFIPNIFNTLCAMLTILSINLGVFGYLVFWGVSLDPISMATLLMSIGFSVDFTSHISFHYYTSKGGDKLAKMYEALSSIGYPMLQSGASTILSVSCLCFVPSYMVLVFFKTVFLVVVLGVFHGLIVLPTFLAWLPENCCHQPAEIMIGEKNDNDKEKSPPDIVRDIKTIA</sequence>
<dbReference type="GO" id="GO:0006897">
    <property type="term" value="P:endocytosis"/>
    <property type="evidence" value="ECO:0007669"/>
    <property type="project" value="TreeGrafter"/>
</dbReference>
<proteinExistence type="inferred from homology"/>
<evidence type="ECO:0000313" key="11">
    <source>
        <dbReference type="WBParaSite" id="nRc.2.0.1.t15857-RA"/>
    </source>
</evidence>
<feature type="chain" id="PRO_5037180197" evidence="9">
    <location>
        <begin position="26"/>
        <end position="470"/>
    </location>
</feature>
<evidence type="ECO:0000256" key="9">
    <source>
        <dbReference type="SAM" id="SignalP"/>
    </source>
</evidence>
<evidence type="ECO:0000256" key="2">
    <source>
        <dbReference type="ARBA" id="ARBA00005585"/>
    </source>
</evidence>
<comment type="similarity">
    <text evidence="2">Belongs to the patched family.</text>
</comment>
<keyword evidence="5 8" id="KW-1133">Transmembrane helix</keyword>